<proteinExistence type="predicted"/>
<dbReference type="InterPro" id="IPR035931">
    <property type="entry name" value="YlxR-like_sf"/>
</dbReference>
<dbReference type="Gene3D" id="3.30.1230.10">
    <property type="entry name" value="YlxR-like"/>
    <property type="match status" value="1"/>
</dbReference>
<dbReference type="PANTHER" id="PTHR34215">
    <property type="entry name" value="BLL0784 PROTEIN"/>
    <property type="match status" value="1"/>
</dbReference>
<evidence type="ECO:0000313" key="4">
    <source>
        <dbReference type="Proteomes" id="UP000707356"/>
    </source>
</evidence>
<organism evidence="3 4">
    <name type="scientific">Pegethrix bostrychoides GSE-TBD4-15B</name>
    <dbReference type="NCBI Taxonomy" id="2839662"/>
    <lineage>
        <taxon>Bacteria</taxon>
        <taxon>Bacillati</taxon>
        <taxon>Cyanobacteriota</taxon>
        <taxon>Cyanophyceae</taxon>
        <taxon>Oculatellales</taxon>
        <taxon>Oculatellaceae</taxon>
        <taxon>Pegethrix</taxon>
    </lineage>
</organism>
<gene>
    <name evidence="3" type="ORF">KME07_19780</name>
</gene>
<dbReference type="SUPFAM" id="SSF64376">
    <property type="entry name" value="YlxR-like"/>
    <property type="match status" value="1"/>
</dbReference>
<feature type="compositionally biased region" description="Basic and acidic residues" evidence="1">
    <location>
        <begin position="107"/>
        <end position="116"/>
    </location>
</feature>
<dbReference type="AlphaFoldDB" id="A0A951PER1"/>
<dbReference type="PANTHER" id="PTHR34215:SF1">
    <property type="entry name" value="YLXR DOMAIN-CONTAINING PROTEIN"/>
    <property type="match status" value="1"/>
</dbReference>
<feature type="compositionally biased region" description="Low complexity" evidence="1">
    <location>
        <begin position="87"/>
        <end position="98"/>
    </location>
</feature>
<dbReference type="InterPro" id="IPR037465">
    <property type="entry name" value="YlxR"/>
</dbReference>
<accession>A0A951PER1</accession>
<sequence>MPQNYRRCVSCRKLDHRNSFWRIVRVFPSQQLQLDQGMGRSVYLCPQADCLKLAQKKDRLGRSLRLTVPESFYQVLWLRLQSSNSPEAAASSPAVEPAHSNLSSSEDWLKDRQEQN</sequence>
<dbReference type="Proteomes" id="UP000707356">
    <property type="component" value="Unassembled WGS sequence"/>
</dbReference>
<feature type="region of interest" description="Disordered" evidence="1">
    <location>
        <begin position="87"/>
        <end position="116"/>
    </location>
</feature>
<evidence type="ECO:0000256" key="1">
    <source>
        <dbReference type="SAM" id="MobiDB-lite"/>
    </source>
</evidence>
<name>A0A951PER1_9CYAN</name>
<evidence type="ECO:0000313" key="3">
    <source>
        <dbReference type="EMBL" id="MBW4467673.1"/>
    </source>
</evidence>
<dbReference type="InterPro" id="IPR007393">
    <property type="entry name" value="YlxR_dom"/>
</dbReference>
<reference evidence="3" key="2">
    <citation type="journal article" date="2022" name="Microbiol. Resour. Announc.">
        <title>Metagenome Sequencing to Explore Phylogenomics of Terrestrial Cyanobacteria.</title>
        <authorList>
            <person name="Ward R.D."/>
            <person name="Stajich J.E."/>
            <person name="Johansen J.R."/>
            <person name="Huntemann M."/>
            <person name="Clum A."/>
            <person name="Foster B."/>
            <person name="Foster B."/>
            <person name="Roux S."/>
            <person name="Palaniappan K."/>
            <person name="Varghese N."/>
            <person name="Mukherjee S."/>
            <person name="Reddy T.B.K."/>
            <person name="Daum C."/>
            <person name="Copeland A."/>
            <person name="Chen I.A."/>
            <person name="Ivanova N.N."/>
            <person name="Kyrpides N.C."/>
            <person name="Shapiro N."/>
            <person name="Eloe-Fadrosh E.A."/>
            <person name="Pietrasiak N."/>
        </authorList>
    </citation>
    <scope>NUCLEOTIDE SEQUENCE</scope>
    <source>
        <strain evidence="3">GSE-TBD4-15B</strain>
    </source>
</reference>
<comment type="caution">
    <text evidence="3">The sequence shown here is derived from an EMBL/GenBank/DDBJ whole genome shotgun (WGS) entry which is preliminary data.</text>
</comment>
<dbReference type="Pfam" id="PF04296">
    <property type="entry name" value="YlxR"/>
    <property type="match status" value="1"/>
</dbReference>
<evidence type="ECO:0000259" key="2">
    <source>
        <dbReference type="Pfam" id="PF04296"/>
    </source>
</evidence>
<reference evidence="3" key="1">
    <citation type="submission" date="2021-05" db="EMBL/GenBank/DDBJ databases">
        <authorList>
            <person name="Pietrasiak N."/>
            <person name="Ward R."/>
            <person name="Stajich J.E."/>
            <person name="Kurbessoian T."/>
        </authorList>
    </citation>
    <scope>NUCLEOTIDE SEQUENCE</scope>
    <source>
        <strain evidence="3">GSE-TBD4-15B</strain>
    </source>
</reference>
<feature type="domain" description="YlxR" evidence="2">
    <location>
        <begin position="6"/>
        <end position="76"/>
    </location>
</feature>
<protein>
    <submittedName>
        <fullName evidence="3">YlxR family protein</fullName>
    </submittedName>
</protein>
<dbReference type="EMBL" id="JAHHHV010000079">
    <property type="protein sequence ID" value="MBW4467673.1"/>
    <property type="molecule type" value="Genomic_DNA"/>
</dbReference>